<keyword evidence="3" id="KW-1185">Reference proteome</keyword>
<proteinExistence type="predicted"/>
<dbReference type="Proteomes" id="UP001501115">
    <property type="component" value="Unassembled WGS sequence"/>
</dbReference>
<feature type="domain" description="Helicase-associated" evidence="1">
    <location>
        <begin position="78"/>
        <end position="156"/>
    </location>
</feature>
<sequence length="159" mass="18203">MEWQRAFHLTRQRLEQRGELPISPGAVVRQGEDLGRWVRAQRLGWDKLTSVQQWMCEHILGIQPAAEDEKPTPRTSQADKWALNYTAAKQYYEREGHLRVPRKHVERIVIGGDGDGDGGKDQEERALRLGAWVGNHRSRAATLSPERVELLSAIGMRWS</sequence>
<evidence type="ECO:0000313" key="2">
    <source>
        <dbReference type="EMBL" id="GAA4340631.1"/>
    </source>
</evidence>
<reference evidence="3" key="1">
    <citation type="journal article" date="2019" name="Int. J. Syst. Evol. Microbiol.">
        <title>The Global Catalogue of Microorganisms (GCM) 10K type strain sequencing project: providing services to taxonomists for standard genome sequencing and annotation.</title>
        <authorList>
            <consortium name="The Broad Institute Genomics Platform"/>
            <consortium name="The Broad Institute Genome Sequencing Center for Infectious Disease"/>
            <person name="Wu L."/>
            <person name="Ma J."/>
        </authorList>
    </citation>
    <scope>NUCLEOTIDE SEQUENCE [LARGE SCALE GENOMIC DNA]</scope>
    <source>
        <strain evidence="3">JCM 31290</strain>
    </source>
</reference>
<dbReference type="Gene3D" id="6.10.140.530">
    <property type="match status" value="1"/>
</dbReference>
<dbReference type="EMBL" id="BAABET010000021">
    <property type="protein sequence ID" value="GAA4340631.1"/>
    <property type="molecule type" value="Genomic_DNA"/>
</dbReference>
<dbReference type="PANTHER" id="PTHR33418:SF1">
    <property type="entry name" value="HELICASE-ASSOCIATED DOMAIN-CONTAINING PROTEIN"/>
    <property type="match status" value="1"/>
</dbReference>
<evidence type="ECO:0000259" key="1">
    <source>
        <dbReference type="Pfam" id="PF03457"/>
    </source>
</evidence>
<dbReference type="Pfam" id="PF03457">
    <property type="entry name" value="HA"/>
    <property type="match status" value="1"/>
</dbReference>
<evidence type="ECO:0000313" key="3">
    <source>
        <dbReference type="Proteomes" id="UP001501115"/>
    </source>
</evidence>
<comment type="caution">
    <text evidence="2">The sequence shown here is derived from an EMBL/GenBank/DDBJ whole genome shotgun (WGS) entry which is preliminary data.</text>
</comment>
<dbReference type="RefSeq" id="WP_425588594.1">
    <property type="nucleotide sequence ID" value="NZ_BAABET010000021.1"/>
</dbReference>
<protein>
    <recommendedName>
        <fullName evidence="1">Helicase-associated domain-containing protein</fullName>
    </recommendedName>
</protein>
<name>A0ABP8HKI7_9ACTN</name>
<dbReference type="PANTHER" id="PTHR33418">
    <property type="entry name" value="HELICASE-ASSOCIATED"/>
    <property type="match status" value="1"/>
</dbReference>
<gene>
    <name evidence="2" type="ORF">GCM10023086_76240</name>
</gene>
<dbReference type="InterPro" id="IPR005114">
    <property type="entry name" value="Helicase_assoc"/>
</dbReference>
<accession>A0ABP8HKI7</accession>
<organism evidence="2 3">
    <name type="scientific">Streptomyces venetus</name>
    <dbReference type="NCBI Taxonomy" id="1701086"/>
    <lineage>
        <taxon>Bacteria</taxon>
        <taxon>Bacillati</taxon>
        <taxon>Actinomycetota</taxon>
        <taxon>Actinomycetes</taxon>
        <taxon>Kitasatosporales</taxon>
        <taxon>Streptomycetaceae</taxon>
        <taxon>Streptomyces</taxon>
    </lineage>
</organism>